<accession>A0ABX0EYG4</accession>
<dbReference type="RefSeq" id="WP_166230937.1">
    <property type="nucleotide sequence ID" value="NZ_CBCSIJ010000003.1"/>
</dbReference>
<sequence length="337" mass="39431">MKFKRILAAIVSVIVIILGYSLHHFIKTKKTHFLSNGGFDRNYLPIQSELKLVAPSLETLYRFSHSNNTNFTIGHCDKSLVKITYENDLLEFTPIRNIPVFANSEYFSDDTNENIYILNKNNLITTRVKLFPGFSKRIISKNEQLGQGIEPVIFSDNKLICVRATNKKWHFQFQHNKLLSKNKMTLIKLVDQGSIKHFTLNNTFIYVSLFSNEIIQFDSTFNVICQAKTIDTIRLKPKTKEINNSLVFSSPPRVSNYDFFISKNQLFIRSIVKSNREIDFKKKIVFDIYDINKKFKYVGSFFLEHPNEDYPTDMHLLNNNNLLLLYENRIEVFNIKI</sequence>
<reference evidence="1 2" key="1">
    <citation type="submission" date="2019-02" db="EMBL/GenBank/DDBJ databases">
        <title>Genome of a new Bacteroidetes strain.</title>
        <authorList>
            <person name="Pitt A."/>
        </authorList>
    </citation>
    <scope>NUCLEOTIDE SEQUENCE [LARGE SCALE GENOMIC DNA]</scope>
    <source>
        <strain evidence="1 2">50C-KIRBA</strain>
    </source>
</reference>
<protein>
    <recommendedName>
        <fullName evidence="3">DUF4221 domain-containing protein</fullName>
    </recommendedName>
</protein>
<proteinExistence type="predicted"/>
<evidence type="ECO:0000313" key="2">
    <source>
        <dbReference type="Proteomes" id="UP001318301"/>
    </source>
</evidence>
<dbReference type="EMBL" id="SEWW01000004">
    <property type="protein sequence ID" value="NGZ44542.1"/>
    <property type="molecule type" value="Genomic_DNA"/>
</dbReference>
<comment type="caution">
    <text evidence="1">The sequence shown here is derived from an EMBL/GenBank/DDBJ whole genome shotgun (WGS) entry which is preliminary data.</text>
</comment>
<organism evidence="1 2">
    <name type="scientific">Aquirufa beregesia</name>
    <dbReference type="NCBI Taxonomy" id="2516556"/>
    <lineage>
        <taxon>Bacteria</taxon>
        <taxon>Pseudomonadati</taxon>
        <taxon>Bacteroidota</taxon>
        <taxon>Cytophagia</taxon>
        <taxon>Cytophagales</taxon>
        <taxon>Flectobacillaceae</taxon>
        <taxon>Aquirufa</taxon>
    </lineage>
</organism>
<evidence type="ECO:0008006" key="3">
    <source>
        <dbReference type="Google" id="ProtNLM"/>
    </source>
</evidence>
<dbReference type="Proteomes" id="UP001318301">
    <property type="component" value="Unassembled WGS sequence"/>
</dbReference>
<gene>
    <name evidence="1" type="ORF">EWU23_08645</name>
</gene>
<keyword evidence="2" id="KW-1185">Reference proteome</keyword>
<name>A0ABX0EYG4_9BACT</name>
<evidence type="ECO:0000313" key="1">
    <source>
        <dbReference type="EMBL" id="NGZ44542.1"/>
    </source>
</evidence>